<dbReference type="GO" id="GO:0005634">
    <property type="term" value="C:nucleus"/>
    <property type="evidence" value="ECO:0007669"/>
    <property type="project" value="UniProtKB-SubCell"/>
</dbReference>
<dbReference type="PROSITE" id="PS00678">
    <property type="entry name" value="WD_REPEATS_1"/>
    <property type="match status" value="1"/>
</dbReference>
<dbReference type="InterPro" id="IPR015943">
    <property type="entry name" value="WD40/YVTN_repeat-like_dom_sf"/>
</dbReference>
<dbReference type="PANTHER" id="PTHR13831:SF0">
    <property type="entry name" value="PROTEIN HIRA"/>
    <property type="match status" value="1"/>
</dbReference>
<feature type="compositionally biased region" description="Gly residues" evidence="10">
    <location>
        <begin position="574"/>
        <end position="583"/>
    </location>
</feature>
<feature type="domain" description="Protein HIRA-like C-terminal" evidence="11">
    <location>
        <begin position="856"/>
        <end position="1023"/>
    </location>
</feature>
<gene>
    <name evidence="13" type="ORF">Esi_0112_0043</name>
</gene>
<dbReference type="InParanoid" id="D8LCZ9"/>
<dbReference type="OMA" id="PEMSKNR"/>
<dbReference type="eggNOG" id="KOG0973">
    <property type="taxonomic scope" value="Eukaryota"/>
</dbReference>
<dbReference type="Pfam" id="PF00400">
    <property type="entry name" value="WD40"/>
    <property type="match status" value="1"/>
</dbReference>
<keyword evidence="14" id="KW-1185">Reference proteome</keyword>
<sequence>MILDKPLSVGHFGEKKQACVIYSVHVHPDGSRFATGGSDHRVRIWSMAPFRAPAASVAAASSTTSAPEDSSSGAPSPPPPSEEGQSAASTPSPLVQGEDVQLLAGLPQHTGSVLCVRWSHGGRYLASASDDKFVLVWELLPEGSAAAAPFGSTETPNIENWSRVCVLRGHSMDVLDCAWSPNDSMLVSCSIDNKVIVWRLPETDGEEGLQLSRLATAKILNPFQSLEQHTSFVKGVAWDPIGRFIASIGEDNRLLIWRVGGNWDVEATITEPFEDCDDTLVRRISWSPDGQFLVVTNSKDGDTHNAVVLQRGRWHDQPTFLVGFSQATLAASFSPIIYKPTAAAAAAGGRPKSHHVVAVAGQDNILTVWLAAAARPLVILKDVFQQPPSDLSWSADGYTLVVSGYDGTVVVMRFTQEELGVVVSEEHRQAHLVKMYGKDAGNVALALDGSPSLVDNPRQLALEKARKEVQKSRAAAAKANGNSTASSLAGRMTTPATGASAPSRPLQIESRGKGGKRRIQPMLLSDGPGATPQDLAVTTVFPPGGTTVSEGFGSAAVAAPTVNSPRSGSKRPRTGGGAGGWSGSGQQAVGVRACEGTVVRLRGSRGGGMPLVSPPELMPRKRATGSLVRQITGREEEGGDAFRSSPRVQTGAAAAGGGARSGSGVEGNNGGGAPSGATVMECSALDEDFLGLPSRRYTLLTVTRGGREAWRDYMAGMATACCGNDRVAAVGAEDGSVYVYDRNGVRSAPPMVISPPVAYLECCDKRPPPRQQPPASAAAQPGEHLMAISGDGDVTVWNLDSMRIVVKTSLSPLFRSLTSSGVSPAAAAASGSPRSPRGTSGGTGAGAAGASAGPEAKKGASVARAGVTPEGMPLVMLACHGAPGGSLQAFTFHLGLETWVRVADGRSALSDFYSSGPCTSPSTRGGVLSALQRGVRSGASPSPGAILQASKAGKRPAAAMAGAPARESLQSAVTRGHLEESLSTAVLLGNAEEFEDVLRAYAGHLAKSAGYGEGRVRTLCDKLMLASIGVGKGADGGGDGGSGAMMPPPGGGGGTRELPGLRLCNGPSILGLDKLHLLSKVVLPALSGNRSLQRLVSEYYDNLEYVSKSRRQQLPPPPAPAPLSPLEQRTPRAPAAAIPHVAEGSSVGSVVGDDAASSAANGTRGSGSTPASGALANGGGGSSTAREGGVHSEGRAAAGIRTSDLKGKMSVANGGGGSAAGSGDNGARRSSDAATLAAAVAKAGGAAATGSTTEGGGEACSGGRPTATQDELDDV</sequence>
<dbReference type="EMBL" id="FN647812">
    <property type="protein sequence ID" value="CBN78366.1"/>
    <property type="molecule type" value="Genomic_DNA"/>
</dbReference>
<dbReference type="Pfam" id="PF24105">
    <property type="entry name" value="Beta-prop_CAF1B_HIR1"/>
    <property type="match status" value="1"/>
</dbReference>
<feature type="compositionally biased region" description="Low complexity" evidence="10">
    <location>
        <begin position="949"/>
        <end position="965"/>
    </location>
</feature>
<feature type="compositionally biased region" description="Low complexity" evidence="10">
    <location>
        <begin position="824"/>
        <end position="838"/>
    </location>
</feature>
<feature type="compositionally biased region" description="Pro residues" evidence="10">
    <location>
        <begin position="1114"/>
        <end position="1123"/>
    </location>
</feature>
<dbReference type="OrthoDB" id="1741719at2759"/>
<feature type="compositionally biased region" description="Gly residues" evidence="10">
    <location>
        <begin position="654"/>
        <end position="673"/>
    </location>
</feature>
<evidence type="ECO:0000256" key="6">
    <source>
        <dbReference type="ARBA" id="ARBA00023015"/>
    </source>
</evidence>
<keyword evidence="4" id="KW-0677">Repeat</keyword>
<feature type="compositionally biased region" description="Low complexity" evidence="10">
    <location>
        <begin position="1141"/>
        <end position="1160"/>
    </location>
</feature>
<evidence type="ECO:0000313" key="13">
    <source>
        <dbReference type="EMBL" id="CBN78366.1"/>
    </source>
</evidence>
<name>D8LCZ9_ECTSI</name>
<feature type="region of interest" description="Disordered" evidence="10">
    <location>
        <begin position="1036"/>
        <end position="1056"/>
    </location>
</feature>
<dbReference type="InterPro" id="IPR055410">
    <property type="entry name" value="Beta-prop_CAF1B_HIR1"/>
</dbReference>
<feature type="compositionally biased region" description="Low complexity" evidence="10">
    <location>
        <begin position="472"/>
        <end position="487"/>
    </location>
</feature>
<feature type="compositionally biased region" description="Low complexity" evidence="10">
    <location>
        <begin position="58"/>
        <end position="74"/>
    </location>
</feature>
<feature type="repeat" description="WD" evidence="9">
    <location>
        <begin position="106"/>
        <end position="139"/>
    </location>
</feature>
<comment type="subcellular location">
    <subcellularLocation>
        <location evidence="1">Nucleus</location>
    </subcellularLocation>
</comment>
<keyword evidence="7" id="KW-0804">Transcription</keyword>
<feature type="compositionally biased region" description="Gly residues" evidence="10">
    <location>
        <begin position="1213"/>
        <end position="1224"/>
    </location>
</feature>
<dbReference type="GO" id="GO:0006338">
    <property type="term" value="P:chromatin remodeling"/>
    <property type="evidence" value="ECO:0007669"/>
    <property type="project" value="InterPro"/>
</dbReference>
<accession>D8LCZ9</accession>
<evidence type="ECO:0000256" key="1">
    <source>
        <dbReference type="ARBA" id="ARBA00004123"/>
    </source>
</evidence>
<feature type="region of interest" description="Disordered" evidence="10">
    <location>
        <begin position="634"/>
        <end position="673"/>
    </location>
</feature>
<evidence type="ECO:0000256" key="4">
    <source>
        <dbReference type="ARBA" id="ARBA00022737"/>
    </source>
</evidence>
<dbReference type="InterPro" id="IPR001680">
    <property type="entry name" value="WD40_rpt"/>
</dbReference>
<dbReference type="AlphaFoldDB" id="D8LCZ9"/>
<protein>
    <submittedName>
        <fullName evidence="13">HIRA protein</fullName>
    </submittedName>
</protein>
<keyword evidence="6" id="KW-0805">Transcription regulation</keyword>
<keyword evidence="8" id="KW-0539">Nucleus</keyword>
<dbReference type="GO" id="GO:0000785">
    <property type="term" value="C:chromatin"/>
    <property type="evidence" value="ECO:0007669"/>
    <property type="project" value="TreeGrafter"/>
</dbReference>
<feature type="region of interest" description="Disordered" evidence="10">
    <location>
        <begin position="471"/>
        <end position="520"/>
    </location>
</feature>
<reference evidence="13 14" key="1">
    <citation type="journal article" date="2010" name="Nature">
        <title>The Ectocarpus genome and the independent evolution of multicellularity in brown algae.</title>
        <authorList>
            <person name="Cock J.M."/>
            <person name="Sterck L."/>
            <person name="Rouze P."/>
            <person name="Scornet D."/>
            <person name="Allen A.E."/>
            <person name="Amoutzias G."/>
            <person name="Anthouard V."/>
            <person name="Artiguenave F."/>
            <person name="Aury J.M."/>
            <person name="Badger J.H."/>
            <person name="Beszteri B."/>
            <person name="Billiau K."/>
            <person name="Bonnet E."/>
            <person name="Bothwell J.H."/>
            <person name="Bowler C."/>
            <person name="Boyen C."/>
            <person name="Brownlee C."/>
            <person name="Carrano C.J."/>
            <person name="Charrier B."/>
            <person name="Cho G.Y."/>
            <person name="Coelho S.M."/>
            <person name="Collen J."/>
            <person name="Corre E."/>
            <person name="Da Silva C."/>
            <person name="Delage L."/>
            <person name="Delaroque N."/>
            <person name="Dittami S.M."/>
            <person name="Doulbeau S."/>
            <person name="Elias M."/>
            <person name="Farnham G."/>
            <person name="Gachon C.M."/>
            <person name="Gschloessl B."/>
            <person name="Heesch S."/>
            <person name="Jabbari K."/>
            <person name="Jubin C."/>
            <person name="Kawai H."/>
            <person name="Kimura K."/>
            <person name="Kloareg B."/>
            <person name="Kupper F.C."/>
            <person name="Lang D."/>
            <person name="Le Bail A."/>
            <person name="Leblanc C."/>
            <person name="Lerouge P."/>
            <person name="Lohr M."/>
            <person name="Lopez P.J."/>
            <person name="Martens C."/>
            <person name="Maumus F."/>
            <person name="Michel G."/>
            <person name="Miranda-Saavedra D."/>
            <person name="Morales J."/>
            <person name="Moreau H."/>
            <person name="Motomura T."/>
            <person name="Nagasato C."/>
            <person name="Napoli C.A."/>
            <person name="Nelson D.R."/>
            <person name="Nyvall-Collen P."/>
            <person name="Peters A.F."/>
            <person name="Pommier C."/>
            <person name="Potin P."/>
            <person name="Poulain J."/>
            <person name="Quesneville H."/>
            <person name="Read B."/>
            <person name="Rensing S.A."/>
            <person name="Ritter A."/>
            <person name="Rousvoal S."/>
            <person name="Samanta M."/>
            <person name="Samson G."/>
            <person name="Schroeder D.C."/>
            <person name="Segurens B."/>
            <person name="Strittmatter M."/>
            <person name="Tonon T."/>
            <person name="Tregear J.W."/>
            <person name="Valentin K."/>
            <person name="von Dassow P."/>
            <person name="Yamagishi T."/>
            <person name="Van de Peer Y."/>
            <person name="Wincker P."/>
        </authorList>
    </citation>
    <scope>NUCLEOTIDE SEQUENCE [LARGE SCALE GENOMIC DNA]</scope>
    <source>
        <strain evidence="14">Ec32 / CCAP1310/4</strain>
    </source>
</reference>
<dbReference type="InterPro" id="IPR031120">
    <property type="entry name" value="HIR1-like"/>
</dbReference>
<dbReference type="SUPFAM" id="SSF50978">
    <property type="entry name" value="WD40 repeat-like"/>
    <property type="match status" value="2"/>
</dbReference>
<evidence type="ECO:0000256" key="7">
    <source>
        <dbReference type="ARBA" id="ARBA00023163"/>
    </source>
</evidence>
<evidence type="ECO:0000259" key="11">
    <source>
        <dbReference type="Pfam" id="PF07569"/>
    </source>
</evidence>
<evidence type="ECO:0000256" key="8">
    <source>
        <dbReference type="ARBA" id="ARBA00023242"/>
    </source>
</evidence>
<dbReference type="GO" id="GO:0000417">
    <property type="term" value="C:HIR complex"/>
    <property type="evidence" value="ECO:0007669"/>
    <property type="project" value="TreeGrafter"/>
</dbReference>
<feature type="repeat" description="WD" evidence="9">
    <location>
        <begin position="21"/>
        <end position="47"/>
    </location>
</feature>
<dbReference type="GO" id="GO:0006355">
    <property type="term" value="P:regulation of DNA-templated transcription"/>
    <property type="evidence" value="ECO:0007669"/>
    <property type="project" value="InterPro"/>
</dbReference>
<dbReference type="SMART" id="SM00320">
    <property type="entry name" value="WD40"/>
    <property type="match status" value="6"/>
</dbReference>
<evidence type="ECO:0000256" key="5">
    <source>
        <dbReference type="ARBA" id="ARBA00022853"/>
    </source>
</evidence>
<evidence type="ECO:0000256" key="3">
    <source>
        <dbReference type="ARBA" id="ARBA00022574"/>
    </source>
</evidence>
<feature type="region of interest" description="Disordered" evidence="10">
    <location>
        <begin position="939"/>
        <end position="965"/>
    </location>
</feature>
<feature type="region of interest" description="Disordered" evidence="10">
    <location>
        <begin position="58"/>
        <end position="93"/>
    </location>
</feature>
<dbReference type="InterPro" id="IPR019775">
    <property type="entry name" value="WD40_repeat_CS"/>
</dbReference>
<dbReference type="PROSITE" id="PS50294">
    <property type="entry name" value="WD_REPEATS_REGION"/>
    <property type="match status" value="4"/>
</dbReference>
<keyword evidence="3 9" id="KW-0853">WD repeat</keyword>
<dbReference type="PROSITE" id="PS50082">
    <property type="entry name" value="WD_REPEATS_2"/>
    <property type="match status" value="4"/>
</dbReference>
<dbReference type="PANTHER" id="PTHR13831">
    <property type="entry name" value="MEMBER OF THE HIR1 FAMILY OF WD-REPEAT PROTEINS"/>
    <property type="match status" value="1"/>
</dbReference>
<evidence type="ECO:0000256" key="10">
    <source>
        <dbReference type="SAM" id="MobiDB-lite"/>
    </source>
</evidence>
<keyword evidence="5" id="KW-0156">Chromatin regulator</keyword>
<dbReference type="Pfam" id="PF07569">
    <property type="entry name" value="Hira"/>
    <property type="match status" value="1"/>
</dbReference>
<organism evidence="13 14">
    <name type="scientific">Ectocarpus siliculosus</name>
    <name type="common">Brown alga</name>
    <name type="synonym">Conferva siliculosa</name>
    <dbReference type="NCBI Taxonomy" id="2880"/>
    <lineage>
        <taxon>Eukaryota</taxon>
        <taxon>Sar</taxon>
        <taxon>Stramenopiles</taxon>
        <taxon>Ochrophyta</taxon>
        <taxon>PX clade</taxon>
        <taxon>Phaeophyceae</taxon>
        <taxon>Ectocarpales</taxon>
        <taxon>Ectocarpaceae</taxon>
        <taxon>Ectocarpus</taxon>
    </lineage>
</organism>
<feature type="compositionally biased region" description="Low complexity" evidence="10">
    <location>
        <begin position="1232"/>
        <end position="1252"/>
    </location>
</feature>
<evidence type="ECO:0000256" key="9">
    <source>
        <dbReference type="PROSITE-ProRule" id="PRU00221"/>
    </source>
</evidence>
<dbReference type="GO" id="GO:0031491">
    <property type="term" value="F:nucleosome binding"/>
    <property type="evidence" value="ECO:0007669"/>
    <property type="project" value="TreeGrafter"/>
</dbReference>
<feature type="domain" description="CAF1B/HIR1 beta-propeller" evidence="12">
    <location>
        <begin position="99"/>
        <end position="419"/>
    </location>
</feature>
<comment type="similarity">
    <text evidence="2">Belongs to the WD repeat HIR1 family.</text>
</comment>
<feature type="compositionally biased region" description="Polar residues" evidence="10">
    <location>
        <begin position="1161"/>
        <end position="1170"/>
    </location>
</feature>
<feature type="region of interest" description="Disordered" evidence="10">
    <location>
        <begin position="559"/>
        <end position="588"/>
    </location>
</feature>
<evidence type="ECO:0000259" key="12">
    <source>
        <dbReference type="Pfam" id="PF24105"/>
    </source>
</evidence>
<dbReference type="STRING" id="2880.D8LCZ9"/>
<dbReference type="Gene3D" id="2.130.10.10">
    <property type="entry name" value="YVTN repeat-like/Quinoprotein amine dehydrogenase"/>
    <property type="match status" value="4"/>
</dbReference>
<dbReference type="Proteomes" id="UP000002630">
    <property type="component" value="Linkage Group LG02"/>
</dbReference>
<dbReference type="EMBL" id="FN649727">
    <property type="protein sequence ID" value="CBN78366.1"/>
    <property type="molecule type" value="Genomic_DNA"/>
</dbReference>
<proteinExistence type="inferred from homology"/>
<evidence type="ECO:0000313" key="14">
    <source>
        <dbReference type="Proteomes" id="UP000002630"/>
    </source>
</evidence>
<dbReference type="GO" id="GO:0006351">
    <property type="term" value="P:DNA-templated transcription"/>
    <property type="evidence" value="ECO:0007669"/>
    <property type="project" value="InterPro"/>
</dbReference>
<feature type="region of interest" description="Disordered" evidence="10">
    <location>
        <begin position="824"/>
        <end position="864"/>
    </location>
</feature>
<feature type="repeat" description="WD" evidence="9">
    <location>
        <begin position="167"/>
        <end position="200"/>
    </location>
</feature>
<dbReference type="InterPro" id="IPR036322">
    <property type="entry name" value="WD40_repeat_dom_sf"/>
</dbReference>
<feature type="repeat" description="WD" evidence="9">
    <location>
        <begin position="226"/>
        <end position="259"/>
    </location>
</feature>
<feature type="region of interest" description="Disordered" evidence="10">
    <location>
        <begin position="1109"/>
        <end position="1275"/>
    </location>
</feature>
<evidence type="ECO:0000256" key="2">
    <source>
        <dbReference type="ARBA" id="ARBA00007306"/>
    </source>
</evidence>
<dbReference type="InterPro" id="IPR011494">
    <property type="entry name" value="HIRA-like_C"/>
</dbReference>